<dbReference type="STRING" id="1137991.SAMN05660642_03199"/>
<dbReference type="EMBL" id="FNHE01000008">
    <property type="protein sequence ID" value="SDM73742.1"/>
    <property type="molecule type" value="Genomic_DNA"/>
</dbReference>
<evidence type="ECO:0000313" key="2">
    <source>
        <dbReference type="EMBL" id="SDM73742.1"/>
    </source>
</evidence>
<accession>A0A1G9VNE5</accession>
<dbReference type="InterPro" id="IPR036568">
    <property type="entry name" value="GGCT-like_sf"/>
</dbReference>
<dbReference type="AlphaFoldDB" id="A0A1G9VNE5"/>
<evidence type="ECO:0000313" key="3">
    <source>
        <dbReference type="Proteomes" id="UP000198680"/>
    </source>
</evidence>
<reference evidence="3" key="1">
    <citation type="submission" date="2016-10" db="EMBL/GenBank/DDBJ databases">
        <authorList>
            <person name="Varghese N."/>
            <person name="Submissions S."/>
        </authorList>
    </citation>
    <scope>NUCLEOTIDE SEQUENCE [LARGE SCALE GENOMIC DNA]</scope>
    <source>
        <strain evidence="3">DSM 45419</strain>
    </source>
</reference>
<evidence type="ECO:0000259" key="1">
    <source>
        <dbReference type="Pfam" id="PF21986"/>
    </source>
</evidence>
<dbReference type="SUPFAM" id="SSF110857">
    <property type="entry name" value="Gamma-glutamyl cyclotransferase-like"/>
    <property type="match status" value="1"/>
</dbReference>
<dbReference type="Pfam" id="PF21986">
    <property type="entry name" value="AH_C"/>
    <property type="match status" value="1"/>
</dbReference>
<name>A0A1G9VNE5_9ACTN</name>
<keyword evidence="3" id="KW-1185">Reference proteome</keyword>
<organism evidence="2 3">
    <name type="scientific">Geodermatophilus siccatus</name>
    <dbReference type="NCBI Taxonomy" id="1137991"/>
    <lineage>
        <taxon>Bacteria</taxon>
        <taxon>Bacillati</taxon>
        <taxon>Actinomycetota</taxon>
        <taxon>Actinomycetes</taxon>
        <taxon>Geodermatophilales</taxon>
        <taxon>Geodermatophilaceae</taxon>
        <taxon>Geodermatophilus</taxon>
    </lineage>
</organism>
<protein>
    <recommendedName>
        <fullName evidence="1">Allophanate hydrolase C-terminal domain-containing protein</fullName>
    </recommendedName>
</protein>
<dbReference type="Gene3D" id="3.10.490.10">
    <property type="entry name" value="Gamma-glutamyl cyclotransferase-like"/>
    <property type="match status" value="1"/>
</dbReference>
<sequence length="140" mass="14798">MTPPAGSEGSVPVPLFLNGEGMRGGRVHPGIARYPFLGEARTAPRYRFYACEGGFPALWPVTEGGVSVPGELYALPLAAVRDEFMPVEPPELELAVIELADGSASLAVVLRPEVHARGEGLVDISDSGGWRAHQASPGHR</sequence>
<gene>
    <name evidence="2" type="ORF">SAMN05660642_03199</name>
</gene>
<dbReference type="InterPro" id="IPR053844">
    <property type="entry name" value="AH_C"/>
</dbReference>
<proteinExistence type="predicted"/>
<feature type="domain" description="Allophanate hydrolase C-terminal" evidence="1">
    <location>
        <begin position="14"/>
        <end position="134"/>
    </location>
</feature>
<dbReference type="OrthoDB" id="182039at2"/>
<dbReference type="Proteomes" id="UP000198680">
    <property type="component" value="Unassembled WGS sequence"/>
</dbReference>